<evidence type="ECO:0000256" key="1">
    <source>
        <dbReference type="ARBA" id="ARBA00022737"/>
    </source>
</evidence>
<dbReference type="Gene3D" id="2.60.40.10">
    <property type="entry name" value="Immunoglobulins"/>
    <property type="match status" value="3"/>
</dbReference>
<feature type="chain" id="PRO_5035447928" description="Fibronectin type-III domain-containing protein" evidence="3">
    <location>
        <begin position="19"/>
        <end position="484"/>
    </location>
</feature>
<dbReference type="Proteomes" id="UP000801492">
    <property type="component" value="Unassembled WGS sequence"/>
</dbReference>
<dbReference type="InterPro" id="IPR051622">
    <property type="entry name" value="R-tyr_protein_phosphatases"/>
</dbReference>
<dbReference type="SUPFAM" id="SSF49265">
    <property type="entry name" value="Fibronectin type III"/>
    <property type="match status" value="3"/>
</dbReference>
<dbReference type="AlphaFoldDB" id="A0A8K0CZA3"/>
<comment type="caution">
    <text evidence="5">The sequence shown here is derived from an EMBL/GenBank/DDBJ whole genome shotgun (WGS) entry which is preliminary data.</text>
</comment>
<sequence length="484" mass="55210">MTYLLKAVLCVIILVVKSRTIEDSLIYTPKNFCVRLTTNKTALIQWVEPVTIRTEIMGYTLYYTRDAELPLKEWNSTTIGNSPLTTIRDIELGQVYSFRVQVRSLGLDGPGPLSDLYHFKMSNRSRSCYDHPKTLQIKTLNFLRASATSHKSVEVWWNLMYDPHHVTGFQIFYGLEGSNNWKYKLVGLTQSAELTGLEEGANYTITIAAVTISGMLDYYSQEITVKVQPEDVPLNLKVSDIRPDSMILEWSPPTRFYPVKYKIAYDAVKDFIDSTGIRQHFRYETTEEYVDGGIKAYALRNLMPYTNYNINISAIPIDYSYRPAVKITARTDMAAPNPMTKPDIFGVINGDNIQILLPKASEEYGPVSYYYVVVVPETPYVDLPSKIFSTEELLENEWEEGEDINTPYITAKFSGKIPYAFILGGPDHGGFKNHKLNSKKRYRVFLRAVVITPNGDLFTDSPYSDYISLDSNKMKTKLQPFNVI</sequence>
<keyword evidence="3" id="KW-0732">Signal</keyword>
<feature type="domain" description="Fibronectin type-III" evidence="4">
    <location>
        <begin position="28"/>
        <end position="125"/>
    </location>
</feature>
<evidence type="ECO:0000256" key="3">
    <source>
        <dbReference type="SAM" id="SignalP"/>
    </source>
</evidence>
<dbReference type="PROSITE" id="PS50853">
    <property type="entry name" value="FN3"/>
    <property type="match status" value="3"/>
</dbReference>
<dbReference type="OrthoDB" id="6750617at2759"/>
<organism evidence="5 6">
    <name type="scientific">Ignelater luminosus</name>
    <name type="common">Cucubano</name>
    <name type="synonym">Pyrophorus luminosus</name>
    <dbReference type="NCBI Taxonomy" id="2038154"/>
    <lineage>
        <taxon>Eukaryota</taxon>
        <taxon>Metazoa</taxon>
        <taxon>Ecdysozoa</taxon>
        <taxon>Arthropoda</taxon>
        <taxon>Hexapoda</taxon>
        <taxon>Insecta</taxon>
        <taxon>Pterygota</taxon>
        <taxon>Neoptera</taxon>
        <taxon>Endopterygota</taxon>
        <taxon>Coleoptera</taxon>
        <taxon>Polyphaga</taxon>
        <taxon>Elateriformia</taxon>
        <taxon>Elateroidea</taxon>
        <taxon>Elateridae</taxon>
        <taxon>Agrypninae</taxon>
        <taxon>Pyrophorini</taxon>
        <taxon>Ignelater</taxon>
    </lineage>
</organism>
<evidence type="ECO:0000256" key="2">
    <source>
        <dbReference type="ARBA" id="ARBA00023157"/>
    </source>
</evidence>
<dbReference type="PANTHER" id="PTHR24051">
    <property type="entry name" value="SUSHI DOMAIN-CONTAINING PROTEIN 1"/>
    <property type="match status" value="1"/>
</dbReference>
<proteinExistence type="predicted"/>
<dbReference type="EMBL" id="VTPC01007879">
    <property type="protein sequence ID" value="KAF2893583.1"/>
    <property type="molecule type" value="Genomic_DNA"/>
</dbReference>
<reference evidence="5" key="1">
    <citation type="submission" date="2019-08" db="EMBL/GenBank/DDBJ databases">
        <title>The genome of the North American firefly Photinus pyralis.</title>
        <authorList>
            <consortium name="Photinus pyralis genome working group"/>
            <person name="Fallon T.R."/>
            <person name="Sander Lower S.E."/>
            <person name="Weng J.-K."/>
        </authorList>
    </citation>
    <scope>NUCLEOTIDE SEQUENCE</scope>
    <source>
        <strain evidence="5">TRF0915ILg1</strain>
        <tissue evidence="5">Whole body</tissue>
    </source>
</reference>
<evidence type="ECO:0000259" key="4">
    <source>
        <dbReference type="PROSITE" id="PS50853"/>
    </source>
</evidence>
<keyword evidence="2" id="KW-1015">Disulfide bond</keyword>
<feature type="domain" description="Fibronectin type-III" evidence="4">
    <location>
        <begin position="232"/>
        <end position="334"/>
    </location>
</feature>
<name>A0A8K0CZA3_IGNLU</name>
<dbReference type="Pfam" id="PF00041">
    <property type="entry name" value="fn3"/>
    <property type="match status" value="2"/>
</dbReference>
<dbReference type="InterPro" id="IPR003961">
    <property type="entry name" value="FN3_dom"/>
</dbReference>
<dbReference type="PANTHER" id="PTHR24051:SF9">
    <property type="entry name" value="FIBRONECTIN TYPE-III DOMAIN-CONTAINING PROTEIN"/>
    <property type="match status" value="1"/>
</dbReference>
<gene>
    <name evidence="5" type="ORF">ILUMI_12590</name>
</gene>
<feature type="signal peptide" evidence="3">
    <location>
        <begin position="1"/>
        <end position="18"/>
    </location>
</feature>
<keyword evidence="6" id="KW-1185">Reference proteome</keyword>
<evidence type="ECO:0000313" key="5">
    <source>
        <dbReference type="EMBL" id="KAF2893583.1"/>
    </source>
</evidence>
<evidence type="ECO:0000313" key="6">
    <source>
        <dbReference type="Proteomes" id="UP000801492"/>
    </source>
</evidence>
<dbReference type="SMART" id="SM00060">
    <property type="entry name" value="FN3"/>
    <property type="match status" value="3"/>
</dbReference>
<dbReference type="InterPro" id="IPR036116">
    <property type="entry name" value="FN3_sf"/>
</dbReference>
<feature type="domain" description="Fibronectin type-III" evidence="4">
    <location>
        <begin position="139"/>
        <end position="230"/>
    </location>
</feature>
<dbReference type="InterPro" id="IPR013783">
    <property type="entry name" value="Ig-like_fold"/>
</dbReference>
<accession>A0A8K0CZA3</accession>
<dbReference type="CDD" id="cd00063">
    <property type="entry name" value="FN3"/>
    <property type="match status" value="3"/>
</dbReference>
<protein>
    <recommendedName>
        <fullName evidence="4">Fibronectin type-III domain-containing protein</fullName>
    </recommendedName>
</protein>
<keyword evidence="1" id="KW-0677">Repeat</keyword>